<dbReference type="AlphaFoldDB" id="A0A6I3L3A0"/>
<keyword evidence="2" id="KW-1185">Reference proteome</keyword>
<gene>
    <name evidence="1" type="ORF">GLP40_32910</name>
</gene>
<accession>A0A6I3L3A0</accession>
<name>A0A6I3L3A0_9NOCA</name>
<organism evidence="1 2">
    <name type="scientific">Nocardia aurantiaca</name>
    <dbReference type="NCBI Taxonomy" id="2675850"/>
    <lineage>
        <taxon>Bacteria</taxon>
        <taxon>Bacillati</taxon>
        <taxon>Actinomycetota</taxon>
        <taxon>Actinomycetes</taxon>
        <taxon>Mycobacteriales</taxon>
        <taxon>Nocardiaceae</taxon>
        <taxon>Nocardia</taxon>
    </lineage>
</organism>
<protein>
    <recommendedName>
        <fullName evidence="3">Integrase catalytic domain-containing protein</fullName>
    </recommendedName>
</protein>
<evidence type="ECO:0000313" key="2">
    <source>
        <dbReference type="Proteomes" id="UP000432464"/>
    </source>
</evidence>
<dbReference type="EMBL" id="WMBB01000030">
    <property type="protein sequence ID" value="MTE17523.1"/>
    <property type="molecule type" value="Genomic_DNA"/>
</dbReference>
<evidence type="ECO:0000313" key="1">
    <source>
        <dbReference type="EMBL" id="MTE17523.1"/>
    </source>
</evidence>
<proteinExistence type="predicted"/>
<sequence>MAETTIGLYKTEAIRDDSPFRRGPLHRLADVELITADWVSWFNRSRLMHRLGRKPPVEYEADYYALHAEQPAGDR</sequence>
<reference evidence="1 2" key="1">
    <citation type="submission" date="2019-11" db="EMBL/GenBank/DDBJ databases">
        <title>Nocardia sp. nov. CT2-14 isolated from soil.</title>
        <authorList>
            <person name="Kanchanasin P."/>
            <person name="Tanasupawat S."/>
            <person name="Yuki M."/>
            <person name="Kudo T."/>
        </authorList>
    </citation>
    <scope>NUCLEOTIDE SEQUENCE [LARGE SCALE GENOMIC DNA]</scope>
    <source>
        <strain evidence="1 2">CT2-14</strain>
    </source>
</reference>
<evidence type="ECO:0008006" key="3">
    <source>
        <dbReference type="Google" id="ProtNLM"/>
    </source>
</evidence>
<comment type="caution">
    <text evidence="1">The sequence shown here is derived from an EMBL/GenBank/DDBJ whole genome shotgun (WGS) entry which is preliminary data.</text>
</comment>
<dbReference type="Proteomes" id="UP000432464">
    <property type="component" value="Unassembled WGS sequence"/>
</dbReference>